<feature type="chain" id="PRO_5012150415" evidence="4">
    <location>
        <begin position="39"/>
        <end position="2000"/>
    </location>
</feature>
<dbReference type="InterPro" id="IPR031549">
    <property type="entry name" value="ASH"/>
</dbReference>
<accession>A0A239GT15</accession>
<gene>
    <name evidence="8" type="ORF">SAMN05421770_10272</name>
</gene>
<dbReference type="InterPro" id="IPR032109">
    <property type="entry name" value="Big_3_5"/>
</dbReference>
<dbReference type="PANTHER" id="PTHR44103:SF1">
    <property type="entry name" value="PROPROTEIN CONVERTASE P"/>
    <property type="match status" value="1"/>
</dbReference>
<evidence type="ECO:0000259" key="6">
    <source>
        <dbReference type="Pfam" id="PF16640"/>
    </source>
</evidence>
<dbReference type="SUPFAM" id="SSF69318">
    <property type="entry name" value="Integrin alpha N-terminal domain"/>
    <property type="match status" value="4"/>
</dbReference>
<dbReference type="InterPro" id="IPR013783">
    <property type="entry name" value="Ig-like_fold"/>
</dbReference>
<feature type="domain" description="Abnormal spindle-like microcephaly-associated protein ASH" evidence="5">
    <location>
        <begin position="705"/>
        <end position="795"/>
    </location>
</feature>
<dbReference type="Pfam" id="PF13517">
    <property type="entry name" value="FG-GAP_3"/>
    <property type="match status" value="3"/>
</dbReference>
<dbReference type="Gene3D" id="2.130.10.130">
    <property type="entry name" value="Integrin alpha, N-terminal"/>
    <property type="match status" value="4"/>
</dbReference>
<evidence type="ECO:0000256" key="1">
    <source>
        <dbReference type="ARBA" id="ARBA00004496"/>
    </source>
</evidence>
<evidence type="ECO:0000256" key="4">
    <source>
        <dbReference type="SAM" id="SignalP"/>
    </source>
</evidence>
<evidence type="ECO:0000256" key="2">
    <source>
        <dbReference type="ARBA" id="ARBA00022490"/>
    </source>
</evidence>
<protein>
    <submittedName>
        <fullName evidence="8">Repeat domain-containing protein</fullName>
    </submittedName>
</protein>
<dbReference type="Pfam" id="PF16640">
    <property type="entry name" value="Big_3_5"/>
    <property type="match status" value="1"/>
</dbReference>
<reference evidence="8 9" key="1">
    <citation type="submission" date="2017-06" db="EMBL/GenBank/DDBJ databases">
        <authorList>
            <person name="Kim H.J."/>
            <person name="Triplett B.A."/>
        </authorList>
    </citation>
    <scope>NUCLEOTIDE SEQUENCE [LARGE SCALE GENOMIC DNA]</scope>
    <source>
        <strain evidence="8 9">DSM 18704</strain>
    </source>
</reference>
<sequence>MIPRASARIRSLFARSSRNSAPCALALLLLFGALAARAQVPTTITITVSNSSPTYTTPSSPGAAAALTPTFLTAQVTETASGKPVTGGTVTFYDQAPLDRTQAADPLGMASIQGTPYLAPAGQATLAVDLGAGLHTLTAIYNGASGNTAGGVPNWARSATTPLAVTVSGQAQSQATLNLVGADGSFILYDPSQPVVSGDLYVYGYGMQYPPGTGTIVDQTTNTFYDQPAGTSLQELYSSLGKTINLNAPAAGVTSFILADPYRAGVPSIVAFYSALNAVYTVDINRAQATPVAASTATGCTPCSVAGSPVQGVAFDMNNDGLLDIVVAHNDTSGAGVGVGILFNTLQQDPGVTAPQKTFGSPEVTYHLGHPISYVAAGDVNGDGKPDIVALTADGTNLVIVLTNNGDGTFTQQPVAAATGNGPVQIGLADFNYDGKLDLAVLNSLDNTVGILLGNGDGTFQAMTTSPAAPSGLSAVPQVFTIARLANNHVLTPYLDIAVLSVANYNLEYPAGFLGGTVLLGAGDGTFTPKYYNFGFGDFATNGPTYTAPISGLQAADVDGDGLPDLVFSYPNNDLFQPLVYDAPSDSYPFEDGYSSSGASSTPVGNFRSVGIGVGDINGDGVNDYVLMNPDNSALYPGKPTKNAITIFLNTLYSQDQIPALITAPGAHTVVAGYSPATGSIYAPAQTDPTVVNVPLPGIASFSTNPVNFGSVAVGSTATQTLTITDTGTGPLEISFDYLSNNAAGVYNIPTDGCSGTTLAAGGSCTVTLTFTPTAAGPASGALTVNDTQVGSPQIVPVNGTGMAAAGGTNTGTTIVLTSSNLAPNYVTPTNGGSGSPLNPVTLTATVTVTATGQPVTGGSVTFYDNPGLPGNAGPSAIGTANVQFPVGGDGALNGVATLPFAFGPGSHNLTATYSGTPFGPPAGYGFLPATTANPLVLTTSGFGATEYGFSMVGNQGTEILFDPENSLTGTIYNPNQDPLVSYPFIFAFGLQVPTGTTTLTDQTTGIVYPSTVVPEYADKLYPIYDPQLGVYDSGGYVYGDYVYSLGAVGVTNFFTADVFQSGVPALVTLSALYNQVLISDLYSNPNNYAGCNGATGTNPTCAVSTPPVQGVASDINGDGHLDLIIAHNDPSGAGSVGIFMNTLGLCTGGTACGVFNAAEVTYATGHPASNVAVGDVNGDGFPDIVATSSDGSNLVSILLNNGNGTLALSPTTYGTGNGVSQLALGDFNHDGILDIAVLNKADQTIGILNGNGDGSFGAMSVYTVGTNPTAFAVADLNLDGFLDFAITNNDSPTQAEVSFLYGAAGGVFNYTANLAANQLSLGAGGYPETNPQPTSITATDLDGDGYPDLVIGFNVNTFTYAMYQPATGAYSYIGNNTFEDQPNGINIRTSSTVAVDLDGDGVKDLLFMPTINNNIVCAGCSPSYNNLMVHYDGAMTYEWIAPTAITAPLGNHTIVSNFTPSTNSIYGPATAGPVTIDILAEPNVSLTPTSLTFNPQQINTTSPAMVLTLRNTGSGPMTSVAFQIVFQNPATPGGFTVTNVDCPATLVGGAPPCTANVTFNPGQTGSYTGYVALTYGAGTTVYVQLTGTGVNYPTVNVSETINLNDAVSASMGKMVSVNETIVLSDAVNASVAHPVAVVETIHLTDATTAAQAGTPIDVNESIHLSDAVSAGTVVVINDVEAIHVTDIDTPLLSVAINDVEAIHVTDTDVPVLAVQISDNESIHVTDVDSPTILLGDTTNLSVSATTIPVGGSVILTATVAPASGATVPTGNVGFYDGATLLGTSTLAGGSASYTATTLGVGSHMLSAQYLGNSTFTTSTSSTVQVTVSSMNILTVTPQSVSRNFGVSNPAFGYTITGFVNGDTISVVTGTVTLSTTATLASLAGGYPIAVTANTLAAPANYVFSFATGTLTVNGNSPQTITFAAIPNVPLAAHQLTLTAHSNSGSLGQPIVYTVTGSATISGNTLTLTGVGSVTVTASEAGNSTFSAATSVARTFSVTP</sequence>
<organism evidence="8 9">
    <name type="scientific">Granulicella rosea</name>
    <dbReference type="NCBI Taxonomy" id="474952"/>
    <lineage>
        <taxon>Bacteria</taxon>
        <taxon>Pseudomonadati</taxon>
        <taxon>Acidobacteriota</taxon>
        <taxon>Terriglobia</taxon>
        <taxon>Terriglobales</taxon>
        <taxon>Acidobacteriaceae</taxon>
        <taxon>Granulicella</taxon>
    </lineage>
</organism>
<dbReference type="InterPro" id="IPR013517">
    <property type="entry name" value="FG-GAP"/>
</dbReference>
<dbReference type="NCBIfam" id="NF012200">
    <property type="entry name" value="choice_anch_D"/>
    <property type="match status" value="2"/>
</dbReference>
<evidence type="ECO:0000313" key="8">
    <source>
        <dbReference type="EMBL" id="SNS72366.1"/>
    </source>
</evidence>
<dbReference type="PANTHER" id="PTHR44103">
    <property type="entry name" value="PROPROTEIN CONVERTASE P"/>
    <property type="match status" value="1"/>
</dbReference>
<keyword evidence="9" id="KW-1185">Reference proteome</keyword>
<comment type="subcellular location">
    <subcellularLocation>
        <location evidence="1">Cytoplasm</location>
    </subcellularLocation>
</comment>
<evidence type="ECO:0000313" key="9">
    <source>
        <dbReference type="Proteomes" id="UP000198356"/>
    </source>
</evidence>
<feature type="signal peptide" evidence="4">
    <location>
        <begin position="1"/>
        <end position="38"/>
    </location>
</feature>
<name>A0A239GT15_9BACT</name>
<evidence type="ECO:0000256" key="3">
    <source>
        <dbReference type="ARBA" id="ARBA00022729"/>
    </source>
</evidence>
<dbReference type="Gene3D" id="2.30.30.100">
    <property type="match status" value="2"/>
</dbReference>
<dbReference type="GO" id="GO:0005737">
    <property type="term" value="C:cytoplasm"/>
    <property type="evidence" value="ECO:0007669"/>
    <property type="project" value="UniProtKB-SubCell"/>
</dbReference>
<feature type="domain" description="MBG" evidence="7">
    <location>
        <begin position="1834"/>
        <end position="1912"/>
    </location>
</feature>
<dbReference type="Pfam" id="PF18676">
    <property type="entry name" value="MBG_2"/>
    <property type="match status" value="1"/>
</dbReference>
<dbReference type="InterPro" id="IPR028994">
    <property type="entry name" value="Integrin_alpha_N"/>
</dbReference>
<dbReference type="Gene3D" id="2.60.40.10">
    <property type="entry name" value="Immunoglobulins"/>
    <property type="match status" value="5"/>
</dbReference>
<dbReference type="InterPro" id="IPR041286">
    <property type="entry name" value="MBG_2"/>
</dbReference>
<evidence type="ECO:0000259" key="5">
    <source>
        <dbReference type="Pfam" id="PF15780"/>
    </source>
</evidence>
<keyword evidence="3 4" id="KW-0732">Signal</keyword>
<feature type="domain" description="Bacterial Ig-like" evidence="6">
    <location>
        <begin position="1742"/>
        <end position="1829"/>
    </location>
</feature>
<keyword evidence="2" id="KW-0963">Cytoplasm</keyword>
<dbReference type="Proteomes" id="UP000198356">
    <property type="component" value="Unassembled WGS sequence"/>
</dbReference>
<proteinExistence type="predicted"/>
<evidence type="ECO:0000259" key="7">
    <source>
        <dbReference type="Pfam" id="PF18676"/>
    </source>
</evidence>
<dbReference type="Pfam" id="PF15780">
    <property type="entry name" value="ASH"/>
    <property type="match status" value="1"/>
</dbReference>
<dbReference type="EMBL" id="FZOU01000002">
    <property type="protein sequence ID" value="SNS72366.1"/>
    <property type="molecule type" value="Genomic_DNA"/>
</dbReference>